<dbReference type="EMBL" id="AP022620">
    <property type="protein sequence ID" value="BBZ76048.1"/>
    <property type="molecule type" value="Genomic_DNA"/>
</dbReference>
<evidence type="ECO:0000313" key="1">
    <source>
        <dbReference type="EMBL" id="BBZ76048.1"/>
    </source>
</evidence>
<reference evidence="1 2" key="1">
    <citation type="journal article" date="2019" name="Emerg. Microbes Infect.">
        <title>Comprehensive subspecies identification of 175 nontuberculous mycobacteria species based on 7547 genomic profiles.</title>
        <authorList>
            <person name="Matsumoto Y."/>
            <person name="Kinjo T."/>
            <person name="Motooka D."/>
            <person name="Nabeya D."/>
            <person name="Jung N."/>
            <person name="Uechi K."/>
            <person name="Horii T."/>
            <person name="Iida T."/>
            <person name="Fujita J."/>
            <person name="Nakamura S."/>
        </authorList>
    </citation>
    <scope>NUCLEOTIDE SEQUENCE [LARGE SCALE GENOMIC DNA]</scope>
    <source>
        <strain evidence="1 2">JCM 30275</strain>
    </source>
</reference>
<dbReference type="AlphaFoldDB" id="A0A6N4W693"/>
<protein>
    <submittedName>
        <fullName evidence="1">Uncharacterized protein</fullName>
    </submittedName>
</protein>
<evidence type="ECO:0000313" key="2">
    <source>
        <dbReference type="Proteomes" id="UP000467249"/>
    </source>
</evidence>
<accession>A0A6N4W693</accession>
<keyword evidence="2" id="KW-1185">Reference proteome</keyword>
<sequence>MWSIADCGTAGAVEVGVADDGSDKAGTPGAVVLVDGAGEGSGVAGSAPATPAPTRTATAVADAAVRIADV</sequence>
<dbReference type="KEGG" id="many:MANY_13850"/>
<gene>
    <name evidence="1" type="ORF">MANY_13850</name>
</gene>
<organism evidence="1 2">
    <name type="scientific">Mycolicibacterium anyangense</name>
    <dbReference type="NCBI Taxonomy" id="1431246"/>
    <lineage>
        <taxon>Bacteria</taxon>
        <taxon>Bacillati</taxon>
        <taxon>Actinomycetota</taxon>
        <taxon>Actinomycetes</taxon>
        <taxon>Mycobacteriales</taxon>
        <taxon>Mycobacteriaceae</taxon>
        <taxon>Mycolicibacterium</taxon>
    </lineage>
</organism>
<name>A0A6N4W693_9MYCO</name>
<proteinExistence type="predicted"/>
<dbReference type="Proteomes" id="UP000467249">
    <property type="component" value="Chromosome"/>
</dbReference>